<sequence length="674" mass="78582">MLEMVNYTVSMIIEQHGSEIARTQYSQCIDEIIHSLATKWQKLEEVKRDAPRDQLVDESLIWQDQFDIQITQIQEYILYVYLEELLNEQIVNYINRCTKFRADIDSDASQLCDPLLNDYLKSNLLPAIFQETIIIQQKELIETQRETIERNKRMILEEESKVAQLGQQFYQKSQELAKQNEAIKQSEDAIIINERKIQAQILIILEKNQKEGEIKRNIIDLTNKQDGIEKHLKTLSEFQDFRQQVLDNLSQDVKDLEVKKRELLPYVASQTENCELQQQILLLRDKVRNLELRNDELQNDKMNDQAKLQEELKNQCQLVAQNTRLQSLLVNSQNYQGIGFKHQNDQYKLDSIQGDQQSSSANQSFQKQESTDNLGQTVLRSVSQLNSFINPSRQSPTKFILKQTELTQSPSSKNNRPSNHKAGVSNNATGRIQEHVEDQSELKQFNLKKYYDEYIQSFQILQDIYSFRYGQFAEIDPKIIKEKVLKIPNIFNIISEAYTKDFSIKEALQTEGQMKDDAIKALNRLIVSLFMKPELHQQANCSLLTSSFIEKEAKLEYSLSILSKESELKQFANQQRFSTFDRIIVTLKNQNKQYQTFAANFPWGTHQNLSIIKGISNGKYITKVEMQRGKEAREIKDIKISLSSKNQQGLVFNSGQYKKLINKLIQMILLEYLI</sequence>
<name>A0A8J8NW80_HALGN</name>
<dbReference type="AlphaFoldDB" id="A0A8J8NW80"/>
<evidence type="ECO:0000256" key="1">
    <source>
        <dbReference type="SAM" id="Coils"/>
    </source>
</evidence>
<feature type="coiled-coil region" evidence="1">
    <location>
        <begin position="280"/>
        <end position="314"/>
    </location>
</feature>
<keyword evidence="1" id="KW-0175">Coiled coil</keyword>
<feature type="region of interest" description="Disordered" evidence="2">
    <location>
        <begin position="353"/>
        <end position="373"/>
    </location>
</feature>
<keyword evidence="4" id="KW-1185">Reference proteome</keyword>
<protein>
    <submittedName>
        <fullName evidence="3">Uncharacterized protein</fullName>
    </submittedName>
</protein>
<dbReference type="Proteomes" id="UP000785679">
    <property type="component" value="Unassembled WGS sequence"/>
</dbReference>
<dbReference type="EMBL" id="RRYP01005172">
    <property type="protein sequence ID" value="TNV82273.1"/>
    <property type="molecule type" value="Genomic_DNA"/>
</dbReference>
<gene>
    <name evidence="3" type="ORF">FGO68_gene8939</name>
</gene>
<comment type="caution">
    <text evidence="3">The sequence shown here is derived from an EMBL/GenBank/DDBJ whole genome shotgun (WGS) entry which is preliminary data.</text>
</comment>
<evidence type="ECO:0000313" key="4">
    <source>
        <dbReference type="Proteomes" id="UP000785679"/>
    </source>
</evidence>
<proteinExistence type="predicted"/>
<reference evidence="3" key="1">
    <citation type="submission" date="2019-06" db="EMBL/GenBank/DDBJ databases">
        <authorList>
            <person name="Zheng W."/>
        </authorList>
    </citation>
    <scope>NUCLEOTIDE SEQUENCE</scope>
    <source>
        <strain evidence="3">QDHG01</strain>
    </source>
</reference>
<accession>A0A8J8NW80</accession>
<organism evidence="3 4">
    <name type="scientific">Halteria grandinella</name>
    <dbReference type="NCBI Taxonomy" id="5974"/>
    <lineage>
        <taxon>Eukaryota</taxon>
        <taxon>Sar</taxon>
        <taxon>Alveolata</taxon>
        <taxon>Ciliophora</taxon>
        <taxon>Intramacronucleata</taxon>
        <taxon>Spirotrichea</taxon>
        <taxon>Stichotrichia</taxon>
        <taxon>Sporadotrichida</taxon>
        <taxon>Halteriidae</taxon>
        <taxon>Halteria</taxon>
    </lineage>
</organism>
<feature type="region of interest" description="Disordered" evidence="2">
    <location>
        <begin position="405"/>
        <end position="431"/>
    </location>
</feature>
<feature type="compositionally biased region" description="Polar residues" evidence="2">
    <location>
        <begin position="405"/>
        <end position="417"/>
    </location>
</feature>
<evidence type="ECO:0000256" key="2">
    <source>
        <dbReference type="SAM" id="MobiDB-lite"/>
    </source>
</evidence>
<evidence type="ECO:0000313" key="3">
    <source>
        <dbReference type="EMBL" id="TNV82273.1"/>
    </source>
</evidence>